<dbReference type="STRING" id="1715693.PH7735_00305"/>
<evidence type="ECO:0000313" key="5">
    <source>
        <dbReference type="Proteomes" id="UP000051870"/>
    </source>
</evidence>
<dbReference type="InterPro" id="IPR011032">
    <property type="entry name" value="GroES-like_sf"/>
</dbReference>
<dbReference type="GeneID" id="83879396"/>
<sequence>MSDLPQTMFAVLQKYEGYSGKAEGPAIADASEYLEAAEIPVPTPGPGQVLLKLRVASVNPSDLHFIKGEYGQPRIKGNPAGFEGCGDIVATGAGAEKLMGQRVSFAVALGCSGAWADYAITDAMNCIPLRPDVSDDDGAAQIVNPLTAMAMVDIAQQDGDAFVVSAATSQLGKLMVSLGKDLGLKPIALVRREDAVGPLKEMGAAEVLVTTDPDVVKKFAAVSADLKPRVFLDAVSDQMSEQLFAAMPNRARWISYGKLSNELPKLTQMGQLIFQSKKIEGFWLTSWMRSTPPADQMRVIGEVQARFADGRWKTDVSAHLPLRDVVSGLAEALKKTDGKVMITP</sequence>
<dbReference type="PANTHER" id="PTHR48106">
    <property type="entry name" value="QUINONE OXIDOREDUCTASE PIG3-RELATED"/>
    <property type="match status" value="1"/>
</dbReference>
<dbReference type="RefSeq" id="WP_058309567.1">
    <property type="nucleotide sequence ID" value="NZ_CYTW01000001.1"/>
</dbReference>
<dbReference type="Proteomes" id="UP000051870">
    <property type="component" value="Unassembled WGS sequence"/>
</dbReference>
<dbReference type="Gene3D" id="3.40.50.720">
    <property type="entry name" value="NAD(P)-binding Rossmann-like Domain"/>
    <property type="match status" value="1"/>
</dbReference>
<protein>
    <submittedName>
        <fullName evidence="4">Quinone oxidoreductase 1</fullName>
        <ecNumber evidence="4">1.6.5.5</ecNumber>
    </submittedName>
</protein>
<dbReference type="Pfam" id="PF00107">
    <property type="entry name" value="ADH_zinc_N"/>
    <property type="match status" value="1"/>
</dbReference>
<dbReference type="EMBL" id="CYTW01000001">
    <property type="protein sequence ID" value="CUJ83807.1"/>
    <property type="molecule type" value="Genomic_DNA"/>
</dbReference>
<dbReference type="SMART" id="SM00829">
    <property type="entry name" value="PKS_ER"/>
    <property type="match status" value="1"/>
</dbReference>
<dbReference type="InterPro" id="IPR013149">
    <property type="entry name" value="ADH-like_C"/>
</dbReference>
<evidence type="ECO:0000313" key="4">
    <source>
        <dbReference type="EMBL" id="CUJ83807.1"/>
    </source>
</evidence>
<accession>A0A0P1I9I1</accession>
<organism evidence="4 5">
    <name type="scientific">Shimia thalassica</name>
    <dbReference type="NCBI Taxonomy" id="1715693"/>
    <lineage>
        <taxon>Bacteria</taxon>
        <taxon>Pseudomonadati</taxon>
        <taxon>Pseudomonadota</taxon>
        <taxon>Alphaproteobacteria</taxon>
        <taxon>Rhodobacterales</taxon>
        <taxon>Roseobacteraceae</taxon>
    </lineage>
</organism>
<dbReference type="PANTHER" id="PTHR48106:SF18">
    <property type="entry name" value="QUINONE OXIDOREDUCTASE PIG3"/>
    <property type="match status" value="1"/>
</dbReference>
<dbReference type="InterPro" id="IPR013154">
    <property type="entry name" value="ADH-like_N"/>
</dbReference>
<dbReference type="Pfam" id="PF08240">
    <property type="entry name" value="ADH_N"/>
    <property type="match status" value="1"/>
</dbReference>
<evidence type="ECO:0000256" key="1">
    <source>
        <dbReference type="ARBA" id="ARBA00022857"/>
    </source>
</evidence>
<feature type="domain" description="Enoyl reductase (ER)" evidence="3">
    <location>
        <begin position="28"/>
        <end position="342"/>
    </location>
</feature>
<dbReference type="Gene3D" id="3.90.180.10">
    <property type="entry name" value="Medium-chain alcohol dehydrogenases, catalytic domain"/>
    <property type="match status" value="1"/>
</dbReference>
<dbReference type="InterPro" id="IPR036291">
    <property type="entry name" value="NAD(P)-bd_dom_sf"/>
</dbReference>
<dbReference type="InterPro" id="IPR020843">
    <property type="entry name" value="ER"/>
</dbReference>
<dbReference type="SUPFAM" id="SSF51735">
    <property type="entry name" value="NAD(P)-binding Rossmann-fold domains"/>
    <property type="match status" value="1"/>
</dbReference>
<proteinExistence type="predicted"/>
<gene>
    <name evidence="4" type="primary">qorA_1</name>
    <name evidence="4" type="ORF">PH7735_00305</name>
</gene>
<reference evidence="5" key="1">
    <citation type="submission" date="2015-09" db="EMBL/GenBank/DDBJ databases">
        <authorList>
            <person name="Rodrigo-Torres Lidia"/>
            <person name="Arahal R.David."/>
        </authorList>
    </citation>
    <scope>NUCLEOTIDE SEQUENCE [LARGE SCALE GENOMIC DNA]</scope>
    <source>
        <strain evidence="5">CECT 7735</strain>
    </source>
</reference>
<dbReference type="AlphaFoldDB" id="A0A0P1I9I1"/>
<dbReference type="SUPFAM" id="SSF50129">
    <property type="entry name" value="GroES-like"/>
    <property type="match status" value="1"/>
</dbReference>
<dbReference type="EC" id="1.6.5.5" evidence="4"/>
<dbReference type="GO" id="GO:0003960">
    <property type="term" value="F:quinone reductase (NADPH) activity"/>
    <property type="evidence" value="ECO:0007669"/>
    <property type="project" value="UniProtKB-EC"/>
</dbReference>
<evidence type="ECO:0000259" key="3">
    <source>
        <dbReference type="SMART" id="SM00829"/>
    </source>
</evidence>
<keyword evidence="1" id="KW-0521">NADP</keyword>
<keyword evidence="5" id="KW-1185">Reference proteome</keyword>
<keyword evidence="2 4" id="KW-0560">Oxidoreductase</keyword>
<name>A0A0P1I9I1_9RHOB</name>
<dbReference type="GO" id="GO:0070402">
    <property type="term" value="F:NADPH binding"/>
    <property type="evidence" value="ECO:0007669"/>
    <property type="project" value="TreeGrafter"/>
</dbReference>
<evidence type="ECO:0000256" key="2">
    <source>
        <dbReference type="ARBA" id="ARBA00023002"/>
    </source>
</evidence>